<organism evidence="2 3">
    <name type="scientific">Pleurodeles waltl</name>
    <name type="common">Iberian ribbed newt</name>
    <dbReference type="NCBI Taxonomy" id="8319"/>
    <lineage>
        <taxon>Eukaryota</taxon>
        <taxon>Metazoa</taxon>
        <taxon>Chordata</taxon>
        <taxon>Craniata</taxon>
        <taxon>Vertebrata</taxon>
        <taxon>Euteleostomi</taxon>
        <taxon>Amphibia</taxon>
        <taxon>Batrachia</taxon>
        <taxon>Caudata</taxon>
        <taxon>Salamandroidea</taxon>
        <taxon>Salamandridae</taxon>
        <taxon>Pleurodelinae</taxon>
        <taxon>Pleurodeles</taxon>
    </lineage>
</organism>
<feature type="region of interest" description="Disordered" evidence="1">
    <location>
        <begin position="69"/>
        <end position="95"/>
    </location>
</feature>
<evidence type="ECO:0000313" key="3">
    <source>
        <dbReference type="Proteomes" id="UP001066276"/>
    </source>
</evidence>
<reference evidence="2" key="1">
    <citation type="journal article" date="2022" name="bioRxiv">
        <title>Sequencing and chromosome-scale assembly of the giantPleurodeles waltlgenome.</title>
        <authorList>
            <person name="Brown T."/>
            <person name="Elewa A."/>
            <person name="Iarovenko S."/>
            <person name="Subramanian E."/>
            <person name="Araus A.J."/>
            <person name="Petzold A."/>
            <person name="Susuki M."/>
            <person name="Suzuki K.-i.T."/>
            <person name="Hayashi T."/>
            <person name="Toyoda A."/>
            <person name="Oliveira C."/>
            <person name="Osipova E."/>
            <person name="Leigh N.D."/>
            <person name="Simon A."/>
            <person name="Yun M.H."/>
        </authorList>
    </citation>
    <scope>NUCLEOTIDE SEQUENCE</scope>
    <source>
        <strain evidence="2">20211129_DDA</strain>
        <tissue evidence="2">Liver</tissue>
    </source>
</reference>
<sequence length="95" mass="11110">MQGACQENIGAVNVESTEVAESEEEMTRMEHLVGEEKTSGERKNETARPQERREWRYLQLVVEEEDLPLLTEDKEKRENNELKGEEEDHNHTTLI</sequence>
<dbReference type="Proteomes" id="UP001066276">
    <property type="component" value="Chromosome 9"/>
</dbReference>
<gene>
    <name evidence="2" type="ORF">NDU88_002763</name>
</gene>
<dbReference type="EMBL" id="JANPWB010000013">
    <property type="protein sequence ID" value="KAJ1105356.1"/>
    <property type="molecule type" value="Genomic_DNA"/>
</dbReference>
<dbReference type="AlphaFoldDB" id="A0AAV7MPR2"/>
<feature type="compositionally biased region" description="Basic and acidic residues" evidence="1">
    <location>
        <begin position="25"/>
        <end position="50"/>
    </location>
</feature>
<protein>
    <submittedName>
        <fullName evidence="2">Uncharacterized protein</fullName>
    </submittedName>
</protein>
<name>A0AAV7MPR2_PLEWA</name>
<feature type="region of interest" description="Disordered" evidence="1">
    <location>
        <begin position="1"/>
        <end position="50"/>
    </location>
</feature>
<evidence type="ECO:0000256" key="1">
    <source>
        <dbReference type="SAM" id="MobiDB-lite"/>
    </source>
</evidence>
<proteinExistence type="predicted"/>
<evidence type="ECO:0000313" key="2">
    <source>
        <dbReference type="EMBL" id="KAJ1105356.1"/>
    </source>
</evidence>
<accession>A0AAV7MPR2</accession>
<comment type="caution">
    <text evidence="2">The sequence shown here is derived from an EMBL/GenBank/DDBJ whole genome shotgun (WGS) entry which is preliminary data.</text>
</comment>
<feature type="compositionally biased region" description="Basic and acidic residues" evidence="1">
    <location>
        <begin position="71"/>
        <end position="95"/>
    </location>
</feature>
<keyword evidence="3" id="KW-1185">Reference proteome</keyword>